<evidence type="ECO:0000313" key="3">
    <source>
        <dbReference type="Proteomes" id="UP000095706"/>
    </source>
</evidence>
<gene>
    <name evidence="2" type="ORF">ERS852406_00900</name>
</gene>
<proteinExistence type="predicted"/>
<dbReference type="EMBL" id="CYYV01000004">
    <property type="protein sequence ID" value="CUN91477.1"/>
    <property type="molecule type" value="Genomic_DNA"/>
</dbReference>
<keyword evidence="1" id="KW-0472">Membrane</keyword>
<protein>
    <submittedName>
        <fullName evidence="2">Uncharacterized protein</fullName>
    </submittedName>
</protein>
<feature type="transmembrane region" description="Helical" evidence="1">
    <location>
        <begin position="6"/>
        <end position="27"/>
    </location>
</feature>
<keyword evidence="1" id="KW-1133">Transmembrane helix</keyword>
<organism evidence="2 3">
    <name type="scientific">Fusicatenibacter saccharivorans</name>
    <dbReference type="NCBI Taxonomy" id="1150298"/>
    <lineage>
        <taxon>Bacteria</taxon>
        <taxon>Bacillati</taxon>
        <taxon>Bacillota</taxon>
        <taxon>Clostridia</taxon>
        <taxon>Lachnospirales</taxon>
        <taxon>Lachnospiraceae</taxon>
        <taxon>Fusicatenibacter</taxon>
    </lineage>
</organism>
<name>A0A174ASL0_9FIRM</name>
<sequence>MDWAILIFEILLTVAVFLIGLFVKNYLPSYMDEKGKNLATKEDIEEITRKTEEVQQEFREGFELFSNDVKFKYDFFYKQYSELYCKLYAIIIQSEYVRHFIELTDKRNIPFEEAPFLEITPTHKETTTFNISKANGSSVTRKTEEIETPISQFNKKELCDYIISNGSLASQKLLKLAVAYRFAADHYSGNGSGGSIDVKDIADEEEFRMIKDIVVAIVQDYNLLRKELKLDYNENEIKTGIPEL</sequence>
<reference evidence="2 3" key="1">
    <citation type="submission" date="2015-09" db="EMBL/GenBank/DDBJ databases">
        <authorList>
            <consortium name="Pathogen Informatics"/>
        </authorList>
    </citation>
    <scope>NUCLEOTIDE SEQUENCE [LARGE SCALE GENOMIC DNA]</scope>
    <source>
        <strain evidence="2 3">2789STDY5608849</strain>
    </source>
</reference>
<evidence type="ECO:0000256" key="1">
    <source>
        <dbReference type="SAM" id="Phobius"/>
    </source>
</evidence>
<accession>A0A174ASL0</accession>
<dbReference type="RefSeq" id="WP_055226668.1">
    <property type="nucleotide sequence ID" value="NZ_CAXSRP010000005.1"/>
</dbReference>
<dbReference type="Proteomes" id="UP000095706">
    <property type="component" value="Unassembled WGS sequence"/>
</dbReference>
<dbReference type="AlphaFoldDB" id="A0A174ASL0"/>
<keyword evidence="1" id="KW-0812">Transmembrane</keyword>
<evidence type="ECO:0000313" key="2">
    <source>
        <dbReference type="EMBL" id="CUN91477.1"/>
    </source>
</evidence>